<reference evidence="1 2" key="2">
    <citation type="journal article" date="2016" name="Genome Announc.">
        <title>Draft Genome Sequence of Zhouia amylolytica AD3, Isolated from Tidal Flat Sediment.</title>
        <authorList>
            <person name="Jia B."/>
            <person name="Jin H.M."/>
            <person name="Lee H.J."/>
            <person name="Jeon C.O."/>
        </authorList>
    </citation>
    <scope>NUCLEOTIDE SEQUENCE [LARGE SCALE GENOMIC DNA]</scope>
    <source>
        <strain evidence="1 2">AD3</strain>
    </source>
</reference>
<sequence>MVLTIIAPFFDVPSLKENGKLTYHSNLFLSEKPTSGVIKIHGGTLFDYVFVIDNSMSGSQRTNYIIHQYLEGILDLIDRYDEFKEKDLKIRGTSYIINERTGRRIGFKTIETDNIQKIILIFNYFNVMLTYCIAKGRLSFPNLNHTRTFETSLSQLVAHRKHINELNKKFKKISTRSFMK</sequence>
<evidence type="ECO:0000313" key="2">
    <source>
        <dbReference type="Proteomes" id="UP000018850"/>
    </source>
</evidence>
<evidence type="ECO:0000313" key="1">
    <source>
        <dbReference type="EMBL" id="ETN96262.1"/>
    </source>
</evidence>
<name>W2USH7_9FLAO</name>
<dbReference type="RefSeq" id="WP_235444243.1">
    <property type="nucleotide sequence ID" value="NZ_AYXY01000013.1"/>
</dbReference>
<keyword evidence="2" id="KW-1185">Reference proteome</keyword>
<gene>
    <name evidence="1" type="ORF">P278_07730</name>
</gene>
<dbReference type="Proteomes" id="UP000018850">
    <property type="component" value="Unassembled WGS sequence"/>
</dbReference>
<organism evidence="1 2">
    <name type="scientific">Zhouia amylolytica AD3</name>
    <dbReference type="NCBI Taxonomy" id="1286632"/>
    <lineage>
        <taxon>Bacteria</taxon>
        <taxon>Pseudomonadati</taxon>
        <taxon>Bacteroidota</taxon>
        <taxon>Flavobacteriia</taxon>
        <taxon>Flavobacteriales</taxon>
        <taxon>Flavobacteriaceae</taxon>
        <taxon>Zhouia</taxon>
    </lineage>
</organism>
<dbReference type="eggNOG" id="ENOG502ZCIU">
    <property type="taxonomic scope" value="Bacteria"/>
</dbReference>
<dbReference type="AlphaFoldDB" id="W2USH7"/>
<dbReference type="EMBL" id="AYXY01000013">
    <property type="protein sequence ID" value="ETN96262.1"/>
    <property type="molecule type" value="Genomic_DNA"/>
</dbReference>
<reference evidence="2" key="1">
    <citation type="submission" date="2013-11" db="EMBL/GenBank/DDBJ databases">
        <title>Draft genome sequence from a member of Zhouia, isolated tidal flat.</title>
        <authorList>
            <person name="Jin H."/>
            <person name="Jeon C.O."/>
        </authorList>
    </citation>
    <scope>NUCLEOTIDE SEQUENCE [LARGE SCALE GENOMIC DNA]</scope>
    <source>
        <strain evidence="2">AD3</strain>
    </source>
</reference>
<protein>
    <submittedName>
        <fullName evidence="1">Uncharacterized protein</fullName>
    </submittedName>
</protein>
<proteinExistence type="predicted"/>
<comment type="caution">
    <text evidence="1">The sequence shown here is derived from an EMBL/GenBank/DDBJ whole genome shotgun (WGS) entry which is preliminary data.</text>
</comment>
<dbReference type="PATRIC" id="fig|1286632.3.peg.771"/>
<accession>W2USH7</accession>